<dbReference type="InterPro" id="IPR011604">
    <property type="entry name" value="PDDEXK-like_dom_sf"/>
</dbReference>
<accession>A0A1I2BY84</accession>
<reference evidence="1 2" key="1">
    <citation type="submission" date="2016-10" db="EMBL/GenBank/DDBJ databases">
        <authorList>
            <person name="de Groot N.N."/>
        </authorList>
    </citation>
    <scope>NUCLEOTIDE SEQUENCE [LARGE SCALE GENOMIC DNA]</scope>
    <source>
        <strain evidence="1 2">DSM 9236</strain>
    </source>
</reference>
<protein>
    <recommendedName>
        <fullName evidence="3">DUF2800 domain-containing protein</fullName>
    </recommendedName>
</protein>
<name>A0A1I2BY84_9FIRM</name>
<evidence type="ECO:0000313" key="1">
    <source>
        <dbReference type="EMBL" id="SFE61091.1"/>
    </source>
</evidence>
<dbReference type="InterPro" id="IPR021229">
    <property type="entry name" value="DUF2800"/>
</dbReference>
<organism evidence="1 2">
    <name type="scientific">Succiniclasticum ruminis DSM 9236</name>
    <dbReference type="NCBI Taxonomy" id="1123323"/>
    <lineage>
        <taxon>Bacteria</taxon>
        <taxon>Bacillati</taxon>
        <taxon>Bacillota</taxon>
        <taxon>Negativicutes</taxon>
        <taxon>Acidaminococcales</taxon>
        <taxon>Acidaminococcaceae</taxon>
        <taxon>Succiniclasticum</taxon>
    </lineage>
</organism>
<dbReference type="OrthoDB" id="9766061at2"/>
<dbReference type="AlphaFoldDB" id="A0A1I2BY84"/>
<dbReference type="EMBL" id="FONL01000010">
    <property type="protein sequence ID" value="SFE61091.1"/>
    <property type="molecule type" value="Genomic_DNA"/>
</dbReference>
<proteinExistence type="predicted"/>
<evidence type="ECO:0008006" key="3">
    <source>
        <dbReference type="Google" id="ProtNLM"/>
    </source>
</evidence>
<keyword evidence="2" id="KW-1185">Reference proteome</keyword>
<dbReference type="Proteomes" id="UP000198896">
    <property type="component" value="Unassembled WGS sequence"/>
</dbReference>
<dbReference type="Gene3D" id="3.90.320.10">
    <property type="match status" value="1"/>
</dbReference>
<evidence type="ECO:0000313" key="2">
    <source>
        <dbReference type="Proteomes" id="UP000198896"/>
    </source>
</evidence>
<dbReference type="RefSeq" id="WP_093913713.1">
    <property type="nucleotide sequence ID" value="NZ_FONL01000010.1"/>
</dbReference>
<gene>
    <name evidence="1" type="ORF">SAMN05216245_11054</name>
</gene>
<dbReference type="STRING" id="1123323.SAMN05216245_11054"/>
<sequence length="376" mass="41968">MSRHALLTASGSKRWLSCPPSARLEATFADKETTAAAEGTAAHALAEYKIKRALRYFCKRPVSEFEDEVMNQATDDYAAFILEQMSEMRKAGAEPTVMVETRLDFSNWVPDGFGTGDCIIIGGDTLHIMDLKYGAGVLVEAEGNSQMRLYALGAIQQFGCLYDVKTVHMTIFQPRRDNVSTATMTVEELMAWAETELRPKAELAFAGEGKYHPGSWCLFCKAADRCRARAEENLKLAREEFGLPPLLTDEEIETLLPRLSDLVKWANDLQAYALDAAVNHGKHWDGFKLVEGRSIRRYADEEAVAKAAEENGYRDIYRKALINLGEMERLMGKKKFSEILGAYIVKPPGKPTLVPVGDKRPAITVNNVKADFKEEK</sequence>
<dbReference type="Pfam" id="PF10926">
    <property type="entry name" value="DUF2800"/>
    <property type="match status" value="1"/>
</dbReference>